<feature type="region of interest" description="Disordered" evidence="1">
    <location>
        <begin position="1"/>
        <end position="34"/>
    </location>
</feature>
<dbReference type="AlphaFoldDB" id="A0AAD1UKS8"/>
<reference evidence="2" key="1">
    <citation type="submission" date="2023-07" db="EMBL/GenBank/DDBJ databases">
        <authorList>
            <consortium name="AG Swart"/>
            <person name="Singh M."/>
            <person name="Singh A."/>
            <person name="Seah K."/>
            <person name="Emmerich C."/>
        </authorList>
    </citation>
    <scope>NUCLEOTIDE SEQUENCE</scope>
    <source>
        <strain evidence="2">DP1</strain>
    </source>
</reference>
<feature type="compositionally biased region" description="Polar residues" evidence="1">
    <location>
        <begin position="131"/>
        <end position="141"/>
    </location>
</feature>
<accession>A0AAD1UKS8</accession>
<evidence type="ECO:0000256" key="1">
    <source>
        <dbReference type="SAM" id="MobiDB-lite"/>
    </source>
</evidence>
<dbReference type="EMBL" id="CAMPGE010010826">
    <property type="protein sequence ID" value="CAI2369676.1"/>
    <property type="molecule type" value="Genomic_DNA"/>
</dbReference>
<feature type="region of interest" description="Disordered" evidence="1">
    <location>
        <begin position="131"/>
        <end position="151"/>
    </location>
</feature>
<feature type="compositionally biased region" description="Basic and acidic residues" evidence="1">
    <location>
        <begin position="142"/>
        <end position="151"/>
    </location>
</feature>
<proteinExistence type="predicted"/>
<organism evidence="2 3">
    <name type="scientific">Euplotes crassus</name>
    <dbReference type="NCBI Taxonomy" id="5936"/>
    <lineage>
        <taxon>Eukaryota</taxon>
        <taxon>Sar</taxon>
        <taxon>Alveolata</taxon>
        <taxon>Ciliophora</taxon>
        <taxon>Intramacronucleata</taxon>
        <taxon>Spirotrichea</taxon>
        <taxon>Hypotrichia</taxon>
        <taxon>Euplotida</taxon>
        <taxon>Euplotidae</taxon>
        <taxon>Moneuplotes</taxon>
    </lineage>
</organism>
<dbReference type="Proteomes" id="UP001295684">
    <property type="component" value="Unassembled WGS sequence"/>
</dbReference>
<evidence type="ECO:0000313" key="3">
    <source>
        <dbReference type="Proteomes" id="UP001295684"/>
    </source>
</evidence>
<keyword evidence="3" id="KW-1185">Reference proteome</keyword>
<sequence length="319" mass="36954">MNGIVKSKKFTQKGPSRKASCSRKSKSKPKFSHTKVLEKNIQKISISAVQQVFKVENKLDDLQKKTEDNMSKMKGHILQINKGQNELNKKFECKYEEHDQRLDNMTKMISLVHEYLENNVSVTDNHESRTSFTQLQPNSGENTKRQDFKQEVDQSRIEEVEKSFHDLKENFDMRIHQIEETLDSFNLNDNNFKSLDDISKFKSKIEEKINAWKTKIEGKIDVLLKNDHSLSLDQRQPYNEIANSVSQEGYCCSSFKSDLEILKIHTKSNKPPKNDYSTISHGSEPENGVEFTLDCKDFQNTQRVGYNPSSSLANYEREG</sequence>
<feature type="compositionally biased region" description="Basic residues" evidence="1">
    <location>
        <begin position="20"/>
        <end position="33"/>
    </location>
</feature>
<evidence type="ECO:0000313" key="2">
    <source>
        <dbReference type="EMBL" id="CAI2369676.1"/>
    </source>
</evidence>
<protein>
    <submittedName>
        <fullName evidence="2">Uncharacterized protein</fullName>
    </submittedName>
</protein>
<feature type="compositionally biased region" description="Basic residues" evidence="1">
    <location>
        <begin position="1"/>
        <end position="11"/>
    </location>
</feature>
<name>A0AAD1UKS8_EUPCR</name>
<gene>
    <name evidence="2" type="ORF">ECRASSUSDP1_LOCUS10979</name>
</gene>
<comment type="caution">
    <text evidence="2">The sequence shown here is derived from an EMBL/GenBank/DDBJ whole genome shotgun (WGS) entry which is preliminary data.</text>
</comment>